<dbReference type="GO" id="GO:0005737">
    <property type="term" value="C:cytoplasm"/>
    <property type="evidence" value="ECO:0007669"/>
    <property type="project" value="TreeGrafter"/>
</dbReference>
<proteinExistence type="inferred from homology"/>
<dbReference type="PROSITE" id="PS50003">
    <property type="entry name" value="PH_DOMAIN"/>
    <property type="match status" value="1"/>
</dbReference>
<dbReference type="PROSITE" id="PS51339">
    <property type="entry name" value="PPASE_MYOTUBULARIN"/>
    <property type="match status" value="1"/>
</dbReference>
<feature type="coiled-coil region" evidence="2">
    <location>
        <begin position="662"/>
        <end position="689"/>
    </location>
</feature>
<evidence type="ECO:0000313" key="5">
    <source>
        <dbReference type="EnsemblMetazoa" id="CLYHEMP007480.1"/>
    </source>
</evidence>
<keyword evidence="2" id="KW-0175">Coiled coil</keyword>
<dbReference type="SMART" id="SM00233">
    <property type="entry name" value="PH"/>
    <property type="match status" value="1"/>
</dbReference>
<dbReference type="InterPro" id="IPR001849">
    <property type="entry name" value="PH_domain"/>
</dbReference>
<dbReference type="Pfam" id="PF06602">
    <property type="entry name" value="Myotub-related"/>
    <property type="match status" value="1"/>
</dbReference>
<dbReference type="InterPro" id="IPR030564">
    <property type="entry name" value="Myotubularin"/>
</dbReference>
<evidence type="ECO:0000259" key="4">
    <source>
        <dbReference type="PROSITE" id="PS51339"/>
    </source>
</evidence>
<accession>A0A7M5V0J6</accession>
<dbReference type="Pfam" id="PF00169">
    <property type="entry name" value="PH"/>
    <property type="match status" value="1"/>
</dbReference>
<organism evidence="5 6">
    <name type="scientific">Clytia hemisphaerica</name>
    <dbReference type="NCBI Taxonomy" id="252671"/>
    <lineage>
        <taxon>Eukaryota</taxon>
        <taxon>Metazoa</taxon>
        <taxon>Cnidaria</taxon>
        <taxon>Hydrozoa</taxon>
        <taxon>Hydroidolina</taxon>
        <taxon>Leptothecata</taxon>
        <taxon>Obeliida</taxon>
        <taxon>Clytiidae</taxon>
        <taxon>Clytia</taxon>
    </lineage>
</organism>
<dbReference type="AlphaFoldDB" id="A0A7M5V0J6"/>
<dbReference type="InterPro" id="IPR029021">
    <property type="entry name" value="Prot-tyrosine_phosphatase-like"/>
</dbReference>
<dbReference type="OrthoDB" id="5968702at2759"/>
<evidence type="ECO:0000259" key="3">
    <source>
        <dbReference type="PROSITE" id="PS50003"/>
    </source>
</evidence>
<reference evidence="5" key="1">
    <citation type="submission" date="2021-01" db="UniProtKB">
        <authorList>
            <consortium name="EnsemblMetazoa"/>
        </authorList>
    </citation>
    <scope>IDENTIFICATION</scope>
</reference>
<sequence length="937" mass="108244">MDEEERNRKPSKLLSLVEERQGKYSQPLLTKNHNVIITPPVLLPGETLILQQDKVTCVNTLWRAATGALHLTNYRIIFTGEFMQKFNSSILVMDDNRLSKLGYRYQEKKTMLQHVSNSIRERLPGKSKSLKVLRKSKNDEVKWTSNKLLPRHSLTPDSIHVINNESSPKNFRKNARNKFTGDNEVIITLPILSLLDIRKFPKQHLGTEKLQMLNDGIEIITTNFLSVKLCLGEEQSYDADELLLRLLKHTKVKSSNIFAYVHKGNIPSSFKTVEERNTSNVYTLDRECERLGMDTLTDWKKSEQCTCPSYPKQVFLPKMAVNNEDALGKWSEYYQDNCYPLLVWRNAQSKALLLRSSVSLMSRGNKDNRCIVDEDIIKSVSNECPNLRKLIIYTDSKTALCINGSFFKVKEPLFYPNCELEIWDNLPDILATQQSATRLYQVLEKSDDLQYMKCVEETGYLQELNFLLDYALCVVNTLNFNHVLLSIGSGVERAAQLSSLVQLIMDPFYRTMDGFQILLQKEWCSIAFPFKKRNLVDFSSEEDLSPLFLQFLDCVWQLTQQYPLSFEFSESLLEMLAEHSYSGRFGTFLNEEKETDENTPGSTLSIWSYIQLKISVSDHLLNYNYDQHHNRGVLQPRIGIPHLQIWSWFNRYRRDKTLYVSSMLETMELEKLQKEYQELLEKHTSLLSSLSDIDAASNVSSFNSRLCHSPDLISKDSPDSPQFGLFNEALGNKAQSIENLIAVDSESLHSDEFDIIDPIPKTEITKCGQSSFYSAVKEDSMCAMDLLKELKKEELPQDWKSTERFHSLDDYLISEGIQSSDVKEVEISKMMCSGYLTKKGANYRTWRRRWFQIDFNKKFVGYYEDETACLQSTNPKGAFSYMGIQSVYVDDANNKNDKYTFILRTFDRTYYIRAPSEKAMNLWMTCFSIPVSCLAPT</sequence>
<protein>
    <submittedName>
        <fullName evidence="5">Uncharacterized protein</fullName>
    </submittedName>
</protein>
<dbReference type="SUPFAM" id="SSF52799">
    <property type="entry name" value="(Phosphotyrosine protein) phosphatases II"/>
    <property type="match status" value="1"/>
</dbReference>
<feature type="domain" description="Myotubularin phosphatase" evidence="4">
    <location>
        <begin position="278"/>
        <end position="650"/>
    </location>
</feature>
<dbReference type="EnsemblMetazoa" id="CLYHEMT007480.1">
    <property type="protein sequence ID" value="CLYHEMP007480.1"/>
    <property type="gene ID" value="CLYHEMG007480"/>
</dbReference>
<dbReference type="Proteomes" id="UP000594262">
    <property type="component" value="Unplaced"/>
</dbReference>
<dbReference type="SUPFAM" id="SSF50729">
    <property type="entry name" value="PH domain-like"/>
    <property type="match status" value="2"/>
</dbReference>
<dbReference type="InterPro" id="IPR011993">
    <property type="entry name" value="PH-like_dom_sf"/>
</dbReference>
<dbReference type="PANTHER" id="PTHR10807">
    <property type="entry name" value="MYOTUBULARIN-RELATED"/>
    <property type="match status" value="1"/>
</dbReference>
<name>A0A7M5V0J6_9CNID</name>
<dbReference type="GeneID" id="136797860"/>
<evidence type="ECO:0000256" key="1">
    <source>
        <dbReference type="ARBA" id="ARBA00007471"/>
    </source>
</evidence>
<evidence type="ECO:0000256" key="2">
    <source>
        <dbReference type="SAM" id="Coils"/>
    </source>
</evidence>
<keyword evidence="6" id="KW-1185">Reference proteome</keyword>
<comment type="similarity">
    <text evidence="1">Belongs to the protein-tyrosine phosphatase family. Non-receptor class myotubularin subfamily.</text>
</comment>
<dbReference type="RefSeq" id="XP_066910541.1">
    <property type="nucleotide sequence ID" value="XM_067054440.1"/>
</dbReference>
<evidence type="ECO:0000313" key="6">
    <source>
        <dbReference type="Proteomes" id="UP000594262"/>
    </source>
</evidence>
<dbReference type="GO" id="GO:0005085">
    <property type="term" value="F:guanyl-nucleotide exchange factor activity"/>
    <property type="evidence" value="ECO:0007669"/>
    <property type="project" value="TreeGrafter"/>
</dbReference>
<dbReference type="PANTHER" id="PTHR10807:SF109">
    <property type="entry name" value="SET DOMAIN BINDING FACTOR, ISOFORM A"/>
    <property type="match status" value="1"/>
</dbReference>
<dbReference type="InterPro" id="IPR010569">
    <property type="entry name" value="Myotubularin-like_Pase_dom"/>
</dbReference>
<dbReference type="GO" id="GO:0016020">
    <property type="term" value="C:membrane"/>
    <property type="evidence" value="ECO:0007669"/>
    <property type="project" value="TreeGrafter"/>
</dbReference>
<dbReference type="Gene3D" id="2.30.29.30">
    <property type="entry name" value="Pleckstrin-homology domain (PH domain)/Phosphotyrosine-binding domain (PTB)"/>
    <property type="match status" value="1"/>
</dbReference>
<feature type="domain" description="PH" evidence="3">
    <location>
        <begin position="829"/>
        <end position="932"/>
    </location>
</feature>